<evidence type="ECO:0000313" key="2">
    <source>
        <dbReference type="Proteomes" id="UP001454036"/>
    </source>
</evidence>
<dbReference type="InterPro" id="IPR036397">
    <property type="entry name" value="RNaseH_sf"/>
</dbReference>
<dbReference type="GO" id="GO:0003676">
    <property type="term" value="F:nucleic acid binding"/>
    <property type="evidence" value="ECO:0007669"/>
    <property type="project" value="InterPro"/>
</dbReference>
<organism evidence="1 2">
    <name type="scientific">Lithospermum erythrorhizon</name>
    <name type="common">Purple gromwell</name>
    <name type="synonym">Lithospermum officinale var. erythrorhizon</name>
    <dbReference type="NCBI Taxonomy" id="34254"/>
    <lineage>
        <taxon>Eukaryota</taxon>
        <taxon>Viridiplantae</taxon>
        <taxon>Streptophyta</taxon>
        <taxon>Embryophyta</taxon>
        <taxon>Tracheophyta</taxon>
        <taxon>Spermatophyta</taxon>
        <taxon>Magnoliopsida</taxon>
        <taxon>eudicotyledons</taxon>
        <taxon>Gunneridae</taxon>
        <taxon>Pentapetalae</taxon>
        <taxon>asterids</taxon>
        <taxon>lamiids</taxon>
        <taxon>Boraginales</taxon>
        <taxon>Boraginaceae</taxon>
        <taxon>Boraginoideae</taxon>
        <taxon>Lithospermeae</taxon>
        <taxon>Lithospermum</taxon>
    </lineage>
</organism>
<reference evidence="1 2" key="1">
    <citation type="submission" date="2024-01" db="EMBL/GenBank/DDBJ databases">
        <title>The complete chloroplast genome sequence of Lithospermum erythrorhizon: insights into the phylogenetic relationship among Boraginaceae species and the maternal lineages of purple gromwells.</title>
        <authorList>
            <person name="Okada T."/>
            <person name="Watanabe K."/>
        </authorList>
    </citation>
    <scope>NUCLEOTIDE SEQUENCE [LARGE SCALE GENOMIC DNA]</scope>
</reference>
<sequence>MLQQKGGTWAQELPTVLWSFRTIPNPITGETPFSLVYGSNALLLVEIHADTARVTYYDELANEQGLRLNLGLLERKRAIVVDKMAKYKKKWGLVTYELETLEGREVPRSWNAFHLRKYYV</sequence>
<evidence type="ECO:0000313" key="1">
    <source>
        <dbReference type="EMBL" id="GAA0157811.1"/>
    </source>
</evidence>
<gene>
    <name evidence="1" type="ORF">LIER_14996</name>
</gene>
<name>A0AAV3Q324_LITER</name>
<accession>A0AAV3Q324</accession>
<proteinExistence type="predicted"/>
<dbReference type="EMBL" id="BAABME010003190">
    <property type="protein sequence ID" value="GAA0157811.1"/>
    <property type="molecule type" value="Genomic_DNA"/>
</dbReference>
<dbReference type="Proteomes" id="UP001454036">
    <property type="component" value="Unassembled WGS sequence"/>
</dbReference>
<protein>
    <submittedName>
        <fullName evidence="1">Uncharacterized protein</fullName>
    </submittedName>
</protein>
<dbReference type="AlphaFoldDB" id="A0AAV3Q324"/>
<keyword evidence="2" id="KW-1185">Reference proteome</keyword>
<dbReference type="PANTHER" id="PTHR48475">
    <property type="entry name" value="RIBONUCLEASE H"/>
    <property type="match status" value="1"/>
</dbReference>
<dbReference type="PANTHER" id="PTHR48475:SF2">
    <property type="entry name" value="RIBONUCLEASE H"/>
    <property type="match status" value="1"/>
</dbReference>
<comment type="caution">
    <text evidence="1">The sequence shown here is derived from an EMBL/GenBank/DDBJ whole genome shotgun (WGS) entry which is preliminary data.</text>
</comment>
<dbReference type="Gene3D" id="3.30.420.10">
    <property type="entry name" value="Ribonuclease H-like superfamily/Ribonuclease H"/>
    <property type="match status" value="1"/>
</dbReference>